<dbReference type="RefSeq" id="WP_117548185.1">
    <property type="nucleotide sequence ID" value="NZ_JANKBG010000010.1"/>
</dbReference>
<dbReference type="AlphaFoldDB" id="A0A4R3TCI2"/>
<gene>
    <name evidence="2" type="ORF">EDD61_11044</name>
</gene>
<evidence type="ECO:0000313" key="2">
    <source>
        <dbReference type="EMBL" id="TCU59230.1"/>
    </source>
</evidence>
<dbReference type="InterPro" id="IPR007139">
    <property type="entry name" value="DUF349"/>
</dbReference>
<dbReference type="Pfam" id="PF03993">
    <property type="entry name" value="DUF349"/>
    <property type="match status" value="3"/>
</dbReference>
<protein>
    <submittedName>
        <fullName evidence="2">Uncharacterized protein DUF349</fullName>
    </submittedName>
</protein>
<comment type="caution">
    <text evidence="2">The sequence shown here is derived from an EMBL/GenBank/DDBJ whole genome shotgun (WGS) entry which is preliminary data.</text>
</comment>
<reference evidence="2 3" key="1">
    <citation type="submission" date="2019-03" db="EMBL/GenBank/DDBJ databases">
        <title>Genomic Encyclopedia of Type Strains, Phase IV (KMG-IV): sequencing the most valuable type-strain genomes for metagenomic binning, comparative biology and taxonomic classification.</title>
        <authorList>
            <person name="Goeker M."/>
        </authorList>
    </citation>
    <scope>NUCLEOTIDE SEQUENCE [LARGE SCALE GENOMIC DNA]</scope>
    <source>
        <strain evidence="2 3">DSM 29481</strain>
    </source>
</reference>
<keyword evidence="3" id="KW-1185">Reference proteome</keyword>
<evidence type="ECO:0000256" key="1">
    <source>
        <dbReference type="SAM" id="Coils"/>
    </source>
</evidence>
<dbReference type="Proteomes" id="UP000295773">
    <property type="component" value="Unassembled WGS sequence"/>
</dbReference>
<keyword evidence="1" id="KW-0175">Coiled coil</keyword>
<sequence>MYNENDELYEVNDYDEDIRCREALIEEAKNLPETADWKEILNLKKRWKRISYWDSAYEEKLSEEFDSYIDVFYAKRKEGYQSNEVLKQELIQRAETLAETDNWNQGSEEMNELMNQWKATGSAGRDTDDQLWDAFNAARQKFFDRKHQHWEELQSKFGNARQVKEDLIKKAAALVDSKDWQKTSEEFRHLMEEWKAVGSAGKEYEDQLWAAFNESRQTFYERRNAYYNELHAEQDQKYEQKKELIAKAKVIVDRNEYTRENTKEMKDLNVEWKTIGSCGKDKEDQVWKEFREIMDAYFNGLKQWNEQKHQQWRQRMMDARSRKQELVQNQKRQIKRMQDEMVGLLGQRAIDEMEERIEEKKEFIQQLEEELADIEKRLNEQ</sequence>
<accession>A0A4R3TCI2</accession>
<organism evidence="2 3">
    <name type="scientific">Longicatena caecimuris</name>
    <dbReference type="NCBI Taxonomy" id="1796635"/>
    <lineage>
        <taxon>Bacteria</taxon>
        <taxon>Bacillati</taxon>
        <taxon>Bacillota</taxon>
        <taxon>Erysipelotrichia</taxon>
        <taxon>Erysipelotrichales</taxon>
        <taxon>Erysipelotrichaceae</taxon>
        <taxon>Longicatena</taxon>
    </lineage>
</organism>
<evidence type="ECO:0000313" key="3">
    <source>
        <dbReference type="Proteomes" id="UP000295773"/>
    </source>
</evidence>
<dbReference type="EMBL" id="SMBP01000010">
    <property type="protein sequence ID" value="TCU59230.1"/>
    <property type="molecule type" value="Genomic_DNA"/>
</dbReference>
<proteinExistence type="predicted"/>
<feature type="coiled-coil region" evidence="1">
    <location>
        <begin position="309"/>
        <end position="377"/>
    </location>
</feature>
<name>A0A4R3TCI2_9FIRM</name>